<dbReference type="AlphaFoldDB" id="A0A0A9GHZ8"/>
<protein>
    <submittedName>
        <fullName evidence="1">Uncharacterized protein</fullName>
    </submittedName>
</protein>
<reference evidence="1" key="2">
    <citation type="journal article" date="2015" name="Data Brief">
        <title>Shoot transcriptome of the giant reed, Arundo donax.</title>
        <authorList>
            <person name="Barrero R.A."/>
            <person name="Guerrero F.D."/>
            <person name="Moolhuijzen P."/>
            <person name="Goolsby J.A."/>
            <person name="Tidwell J."/>
            <person name="Bellgard S.E."/>
            <person name="Bellgard M.I."/>
        </authorList>
    </citation>
    <scope>NUCLEOTIDE SEQUENCE</scope>
    <source>
        <tissue evidence="1">Shoot tissue taken approximately 20 cm above the soil surface</tissue>
    </source>
</reference>
<reference evidence="1" key="1">
    <citation type="submission" date="2014-09" db="EMBL/GenBank/DDBJ databases">
        <authorList>
            <person name="Magalhaes I.L.F."/>
            <person name="Oliveira U."/>
            <person name="Santos F.R."/>
            <person name="Vidigal T.H.D.A."/>
            <person name="Brescovit A.D."/>
            <person name="Santos A.J."/>
        </authorList>
    </citation>
    <scope>NUCLEOTIDE SEQUENCE</scope>
    <source>
        <tissue evidence="1">Shoot tissue taken approximately 20 cm above the soil surface</tissue>
    </source>
</reference>
<proteinExistence type="predicted"/>
<organism evidence="1">
    <name type="scientific">Arundo donax</name>
    <name type="common">Giant reed</name>
    <name type="synonym">Donax arundinaceus</name>
    <dbReference type="NCBI Taxonomy" id="35708"/>
    <lineage>
        <taxon>Eukaryota</taxon>
        <taxon>Viridiplantae</taxon>
        <taxon>Streptophyta</taxon>
        <taxon>Embryophyta</taxon>
        <taxon>Tracheophyta</taxon>
        <taxon>Spermatophyta</taxon>
        <taxon>Magnoliopsida</taxon>
        <taxon>Liliopsida</taxon>
        <taxon>Poales</taxon>
        <taxon>Poaceae</taxon>
        <taxon>PACMAD clade</taxon>
        <taxon>Arundinoideae</taxon>
        <taxon>Arundineae</taxon>
        <taxon>Arundo</taxon>
    </lineage>
</organism>
<dbReference type="EMBL" id="GBRH01174832">
    <property type="protein sequence ID" value="JAE23064.1"/>
    <property type="molecule type" value="Transcribed_RNA"/>
</dbReference>
<sequence length="23" mass="2705">MLRAHRSHHSVLICSRPILFSIM</sequence>
<name>A0A0A9GHZ8_ARUDO</name>
<accession>A0A0A9GHZ8</accession>
<evidence type="ECO:0000313" key="1">
    <source>
        <dbReference type="EMBL" id="JAE23064.1"/>
    </source>
</evidence>